<gene>
    <name evidence="2" type="ORF">GCM10009843_15520</name>
</gene>
<keyword evidence="1" id="KW-0472">Membrane</keyword>
<reference evidence="3" key="1">
    <citation type="journal article" date="2019" name="Int. J. Syst. Evol. Microbiol.">
        <title>The Global Catalogue of Microorganisms (GCM) 10K type strain sequencing project: providing services to taxonomists for standard genome sequencing and annotation.</title>
        <authorList>
            <consortium name="The Broad Institute Genomics Platform"/>
            <consortium name="The Broad Institute Genome Sequencing Center for Infectious Disease"/>
            <person name="Wu L."/>
            <person name="Ma J."/>
        </authorList>
    </citation>
    <scope>NUCLEOTIDE SEQUENCE [LARGE SCALE GENOMIC DNA]</scope>
    <source>
        <strain evidence="3">JCM 16021</strain>
    </source>
</reference>
<keyword evidence="3" id="KW-1185">Reference proteome</keyword>
<accession>A0ABP5JSM5</accession>
<feature type="transmembrane region" description="Helical" evidence="1">
    <location>
        <begin position="117"/>
        <end position="133"/>
    </location>
</feature>
<proteinExistence type="predicted"/>
<evidence type="ECO:0000256" key="1">
    <source>
        <dbReference type="SAM" id="Phobius"/>
    </source>
</evidence>
<feature type="transmembrane region" description="Helical" evidence="1">
    <location>
        <begin position="139"/>
        <end position="160"/>
    </location>
</feature>
<comment type="caution">
    <text evidence="2">The sequence shown here is derived from an EMBL/GenBank/DDBJ whole genome shotgun (WGS) entry which is preliminary data.</text>
</comment>
<dbReference type="Proteomes" id="UP001500575">
    <property type="component" value="Unassembled WGS sequence"/>
</dbReference>
<dbReference type="EMBL" id="BAAAQQ010000007">
    <property type="protein sequence ID" value="GAA2121368.1"/>
    <property type="molecule type" value="Genomic_DNA"/>
</dbReference>
<sequence length="361" mass="38218">MLAAMTTRVVTLLARTPARALALRAALAAMTSWLVIVPMGGVADDYPYYAPLGAVVAVTSSVEVSLRTSVQTVVALVLGAGLATTVLLLDLPRPLAIGLVVAVGTLLGALRRMGEMGSWVPISALFILVLGEGNPAHFVLGYLGITTLGVGVGAATSLALPPLHLIRTRHAQDDLRAALAERLDALADVIGSEQLPSEGDWEVRRPDLRAHSAEVEQLLALATGGPPVNWRVRKGRDEGQRLRERGRALAALALQVDELTDVLAYRERDDRQDLALPAWLRPAAESALRATADALRSDEDRSACIDAAWTAVRRLASEIRRDRHESGDDLFGAGALVVSIERTLTTMSPAASPSVSPASPA</sequence>
<evidence type="ECO:0000313" key="2">
    <source>
        <dbReference type="EMBL" id="GAA2121368.1"/>
    </source>
</evidence>
<protein>
    <recommendedName>
        <fullName evidence="4">FUSC family protein</fullName>
    </recommendedName>
</protein>
<feature type="transmembrane region" description="Helical" evidence="1">
    <location>
        <begin position="21"/>
        <end position="42"/>
    </location>
</feature>
<name>A0ABP5JSM5_9ACTN</name>
<evidence type="ECO:0000313" key="3">
    <source>
        <dbReference type="Proteomes" id="UP001500575"/>
    </source>
</evidence>
<evidence type="ECO:0008006" key="4">
    <source>
        <dbReference type="Google" id="ProtNLM"/>
    </source>
</evidence>
<keyword evidence="1" id="KW-1133">Transmembrane helix</keyword>
<keyword evidence="1" id="KW-0812">Transmembrane</keyword>
<organism evidence="2 3">
    <name type="scientific">Nocardioides bigeumensis</name>
    <dbReference type="NCBI Taxonomy" id="433657"/>
    <lineage>
        <taxon>Bacteria</taxon>
        <taxon>Bacillati</taxon>
        <taxon>Actinomycetota</taxon>
        <taxon>Actinomycetes</taxon>
        <taxon>Propionibacteriales</taxon>
        <taxon>Nocardioidaceae</taxon>
        <taxon>Nocardioides</taxon>
    </lineage>
</organism>
<feature type="transmembrane region" description="Helical" evidence="1">
    <location>
        <begin position="95"/>
        <end position="110"/>
    </location>
</feature>